<keyword evidence="4" id="KW-1185">Reference proteome</keyword>
<dbReference type="PANTHER" id="PTHR30624">
    <property type="entry name" value="UNCHARACTERIZED PROTEIN TLDD AND PMBA"/>
    <property type="match status" value="1"/>
</dbReference>
<evidence type="ECO:0000259" key="2">
    <source>
        <dbReference type="Pfam" id="PF19289"/>
    </source>
</evidence>
<evidence type="ECO:0000313" key="4">
    <source>
        <dbReference type="Proteomes" id="UP001217838"/>
    </source>
</evidence>
<gene>
    <name evidence="3" type="ORF">POL58_42705</name>
</gene>
<protein>
    <submittedName>
        <fullName evidence="3">Metallopeptidase TldD-related protein</fullName>
    </submittedName>
</protein>
<dbReference type="EMBL" id="JAQNDN010000024">
    <property type="protein sequence ID" value="MDC0674535.1"/>
    <property type="molecule type" value="Genomic_DNA"/>
</dbReference>
<dbReference type="SUPFAM" id="SSF111283">
    <property type="entry name" value="Putative modulator of DNA gyrase, PmbA/TldD"/>
    <property type="match status" value="1"/>
</dbReference>
<organism evidence="3 4">
    <name type="scientific">Nannocystis radixulma</name>
    <dbReference type="NCBI Taxonomy" id="2995305"/>
    <lineage>
        <taxon>Bacteria</taxon>
        <taxon>Pseudomonadati</taxon>
        <taxon>Myxococcota</taxon>
        <taxon>Polyangia</taxon>
        <taxon>Nannocystales</taxon>
        <taxon>Nannocystaceae</taxon>
        <taxon>Nannocystis</taxon>
    </lineage>
</organism>
<feature type="domain" description="Metalloprotease TldD/E C-terminal" evidence="2">
    <location>
        <begin position="139"/>
        <end position="365"/>
    </location>
</feature>
<accession>A0ABT5BK56</accession>
<dbReference type="InterPro" id="IPR045569">
    <property type="entry name" value="Metalloprtase-TldD/E_C"/>
</dbReference>
<evidence type="ECO:0000313" key="3">
    <source>
        <dbReference type="EMBL" id="MDC0674535.1"/>
    </source>
</evidence>
<evidence type="ECO:0000256" key="1">
    <source>
        <dbReference type="ARBA" id="ARBA00005836"/>
    </source>
</evidence>
<dbReference type="InterPro" id="IPR051463">
    <property type="entry name" value="Peptidase_U62_metallo"/>
</dbReference>
<dbReference type="Pfam" id="PF19289">
    <property type="entry name" value="PmbA_TldD_3rd"/>
    <property type="match status" value="1"/>
</dbReference>
<comment type="caution">
    <text evidence="3">The sequence shown here is derived from an EMBL/GenBank/DDBJ whole genome shotgun (WGS) entry which is preliminary data.</text>
</comment>
<reference evidence="3 4" key="1">
    <citation type="submission" date="2022-11" db="EMBL/GenBank/DDBJ databases">
        <title>Minimal conservation of predation-associated metabolite biosynthetic gene clusters underscores biosynthetic potential of Myxococcota including descriptions for ten novel species: Archangium lansinium sp. nov., Myxococcus landrumus sp. nov., Nannocystis bai.</title>
        <authorList>
            <person name="Ahearne A."/>
            <person name="Stevens C."/>
            <person name="Dowd S."/>
        </authorList>
    </citation>
    <scope>NUCLEOTIDE SEQUENCE [LARGE SCALE GENOMIC DNA]</scope>
    <source>
        <strain evidence="3 4">NCELM</strain>
    </source>
</reference>
<comment type="similarity">
    <text evidence="1">Belongs to the peptidase U62 family.</text>
</comment>
<dbReference type="PANTHER" id="PTHR30624:SF0">
    <property type="entry name" value="METALLOPROTEASE SLR0863"/>
    <property type="match status" value="1"/>
</dbReference>
<name>A0ABT5BK56_9BACT</name>
<dbReference type="Proteomes" id="UP001217838">
    <property type="component" value="Unassembled WGS sequence"/>
</dbReference>
<dbReference type="InterPro" id="IPR036059">
    <property type="entry name" value="TldD/PmbA_sf"/>
</dbReference>
<sequence>MSDVRLHRSVLLTAGAAPRWFGATCEHPGLLAWSELAAAAEALQVALAATLGPEVVAHELSLESRARLRGDACVAHTALVIRLVVAGPRSRIPVVWHTCVPEAGTDALARQLHATLAGDVIAGEVRAAVDGVPLAEVTRCPVVLDPWLASTLVHECIGHSSEADNYAAYMAPAGIQLGHRWTELPLHVVDDPRLPGRVGGYDVDDEGVPAHAIPLVRDGVWCGLLHSRASARQLGVDSSGHGRRVDDAPAIPRMAVTYVEPGGQSPAALLADQADAIYCRGVIGGGSVGREFVLRPAYGVRIRDGRPTGEVLRRFDLVGDKLATLARLAGIADDLTFFDSALGCNKDGQNNLPVSQGAPHLALSAASLRPIARP</sequence>
<dbReference type="RefSeq" id="WP_272008870.1">
    <property type="nucleotide sequence ID" value="NZ_JAQNDN010000024.1"/>
</dbReference>
<proteinExistence type="inferred from homology"/>